<evidence type="ECO:0000313" key="1">
    <source>
        <dbReference type="EMBL" id="OIQ75106.1"/>
    </source>
</evidence>
<name>A0A1J5PVH4_9ZZZZ</name>
<organism evidence="1">
    <name type="scientific">mine drainage metagenome</name>
    <dbReference type="NCBI Taxonomy" id="410659"/>
    <lineage>
        <taxon>unclassified sequences</taxon>
        <taxon>metagenomes</taxon>
        <taxon>ecological metagenomes</taxon>
    </lineage>
</organism>
<accession>A0A1J5PVH4</accession>
<proteinExistence type="predicted"/>
<comment type="caution">
    <text evidence="1">The sequence shown here is derived from an EMBL/GenBank/DDBJ whole genome shotgun (WGS) entry which is preliminary data.</text>
</comment>
<sequence>MHPQVGRGSIQQPIRIHLLDFLAQCNALIFNNRAKIVACEKVTLTFVDHVEHSASLALSMFENIQPMILKVYAYAAIAVGREI</sequence>
<protein>
    <submittedName>
        <fullName evidence="1">Uncharacterized protein</fullName>
    </submittedName>
</protein>
<reference evidence="1" key="1">
    <citation type="submission" date="2016-10" db="EMBL/GenBank/DDBJ databases">
        <title>Sequence of Gallionella enrichment culture.</title>
        <authorList>
            <person name="Poehlein A."/>
            <person name="Muehling M."/>
            <person name="Daniel R."/>
        </authorList>
    </citation>
    <scope>NUCLEOTIDE SEQUENCE</scope>
</reference>
<gene>
    <name evidence="1" type="ORF">GALL_432300</name>
</gene>
<dbReference type="AlphaFoldDB" id="A0A1J5PVH4"/>
<dbReference type="EMBL" id="MLJW01002275">
    <property type="protein sequence ID" value="OIQ75106.1"/>
    <property type="molecule type" value="Genomic_DNA"/>
</dbReference>